<dbReference type="PROSITE" id="PS50885">
    <property type="entry name" value="HAMP"/>
    <property type="match status" value="1"/>
</dbReference>
<dbReference type="Gene3D" id="3.30.565.10">
    <property type="entry name" value="Histidine kinase-like ATPase, C-terminal domain"/>
    <property type="match status" value="1"/>
</dbReference>
<dbReference type="InterPro" id="IPR001789">
    <property type="entry name" value="Sig_transdc_resp-reg_receiver"/>
</dbReference>
<dbReference type="SMART" id="SM00388">
    <property type="entry name" value="HisKA"/>
    <property type="match status" value="1"/>
</dbReference>
<evidence type="ECO:0000256" key="15">
    <source>
        <dbReference type="PROSITE-ProRule" id="PRU00169"/>
    </source>
</evidence>
<dbReference type="InterPro" id="IPR036641">
    <property type="entry name" value="HPT_dom_sf"/>
</dbReference>
<dbReference type="PROSITE" id="PS50109">
    <property type="entry name" value="HIS_KIN"/>
    <property type="match status" value="1"/>
</dbReference>
<dbReference type="SUPFAM" id="SSF47384">
    <property type="entry name" value="Homodimeric domain of signal transducing histidine kinase"/>
    <property type="match status" value="1"/>
</dbReference>
<evidence type="ECO:0000256" key="14">
    <source>
        <dbReference type="PROSITE-ProRule" id="PRU00110"/>
    </source>
</evidence>
<dbReference type="RefSeq" id="WP_089680076.1">
    <property type="nucleotide sequence ID" value="NZ_FNIV01000009.1"/>
</dbReference>
<feature type="modified residue" description="Phosphohistidine" evidence="14">
    <location>
        <position position="832"/>
    </location>
</feature>
<evidence type="ECO:0000256" key="17">
    <source>
        <dbReference type="SAM" id="MobiDB-lite"/>
    </source>
</evidence>
<keyword evidence="13" id="KW-0472">Membrane</keyword>
<evidence type="ECO:0000256" key="12">
    <source>
        <dbReference type="ARBA" id="ARBA00023012"/>
    </source>
</evidence>
<dbReference type="PRINTS" id="PR00344">
    <property type="entry name" value="BCTRLSENSOR"/>
</dbReference>
<dbReference type="InterPro" id="IPR036890">
    <property type="entry name" value="HATPase_C_sf"/>
</dbReference>
<keyword evidence="23" id="KW-1185">Reference proteome</keyword>
<evidence type="ECO:0000256" key="5">
    <source>
        <dbReference type="ARBA" id="ARBA00022553"/>
    </source>
</evidence>
<evidence type="ECO:0000256" key="13">
    <source>
        <dbReference type="ARBA" id="ARBA00023136"/>
    </source>
</evidence>
<evidence type="ECO:0000256" key="3">
    <source>
        <dbReference type="ARBA" id="ARBA00012438"/>
    </source>
</evidence>
<feature type="modified residue" description="4-aspartylphosphate" evidence="15">
    <location>
        <position position="688"/>
    </location>
</feature>
<gene>
    <name evidence="22" type="ORF">SAMN04487957_10977</name>
</gene>
<evidence type="ECO:0000259" key="20">
    <source>
        <dbReference type="PROSITE" id="PS50885"/>
    </source>
</evidence>
<feature type="domain" description="Histidine kinase" evidence="18">
    <location>
        <begin position="273"/>
        <end position="494"/>
    </location>
</feature>
<evidence type="ECO:0000256" key="11">
    <source>
        <dbReference type="ARBA" id="ARBA00022989"/>
    </source>
</evidence>
<evidence type="ECO:0000313" key="22">
    <source>
        <dbReference type="EMBL" id="SDO65314.1"/>
    </source>
</evidence>
<protein>
    <recommendedName>
        <fullName evidence="3">histidine kinase</fullName>
        <ecNumber evidence="3">2.7.13.3</ecNumber>
    </recommendedName>
</protein>
<dbReference type="FunFam" id="1.10.287.130:FF:000003">
    <property type="entry name" value="Histidine kinase"/>
    <property type="match status" value="1"/>
</dbReference>
<dbReference type="CDD" id="cd16922">
    <property type="entry name" value="HATPase_EvgS-ArcB-TorS-like"/>
    <property type="match status" value="1"/>
</dbReference>
<keyword evidence="6" id="KW-0808">Transferase</keyword>
<organism evidence="22 23">
    <name type="scientific">Halomonas shengliensis</name>
    <dbReference type="NCBI Taxonomy" id="419597"/>
    <lineage>
        <taxon>Bacteria</taxon>
        <taxon>Pseudomonadati</taxon>
        <taxon>Pseudomonadota</taxon>
        <taxon>Gammaproteobacteria</taxon>
        <taxon>Oceanospirillales</taxon>
        <taxon>Halomonadaceae</taxon>
        <taxon>Halomonas</taxon>
    </lineage>
</organism>
<sequence>MSLKLRLLLIALVLPMLLMVAVTAITLPLHRGDQEARVADRMETAVALVAPSLVAALEDGDASRLEAYADRLLAIEEVRALAITDGAGERLLELGRLRPIADEAGAEGETNGLRRHGEGHWRLHTGLAEGGGARLVLDIDGGGLLLAHYRQVGVAGVLLVLAALLLGATTTATCRRLQRPLEEADAALARLQRGEPHAPLAALPPELPPLDERINALAGRLQEAREEMQRQVAQATAELEESMETVEVQNMQLDLAHRRALEANRVKSEFLANMSHEIRTPLNGIIGFCRLLGRSSLDARQREWLEHVNRACGNLLMLVNDVLDYSKLEAGRLELERLPVDMVELVDEVLALQAPTAQQKGLELVGMVYDDVPAGLQGDPLRIRQLLTNLVGNAVKFTERGEVVVRVMVEESEAGRVTLRVSVADTGIGLSAEHRRRLFEAFRQGDPSHSREFGGSGLGLSICRRLVEQMGGEIGVESEPGSGSTFAFTLPLAGDAAAERPPELRLAGEAVLLEEPHPTTRRALKHLLKRWGARPVVPGEASADAPPRLLVASLGDATRHPEMLERWRRRLATLPCPALLLCNTSPLELPELPLPRGGEVLVKPLTRRTFGEAVARALGSHHGGQAGDAAPEAMPARRRLLAVDDNRANRELLGALLAGPGVEVTLAASGEEALSLARQARFDLVLMDIRMPGMDGIAATRALRHLGPEWSHTPIVAVTAHALEVERRRLLASGLDDVITKPLDAERLATLMARHLGDRGEAPAPMASPEPASHGNDLPTVDLALGTRLAGGDEAFARRLLGQLADSLTESEAAIRQAYRERDHEALLDAIHALNGACRYCGAPRLALLVETMETRLRSRGREAMAPLMAPLFEAMAALRRWDADHPAEVGGEAQPSSTTKATANSSSSDNDR</sequence>
<dbReference type="AlphaFoldDB" id="A0A1H0LAP2"/>
<dbReference type="InterPro" id="IPR008207">
    <property type="entry name" value="Sig_transdc_His_kin_Hpt_dom"/>
</dbReference>
<keyword evidence="9 22" id="KW-0418">Kinase</keyword>
<dbReference type="PROSITE" id="PS50894">
    <property type="entry name" value="HPT"/>
    <property type="match status" value="1"/>
</dbReference>
<dbReference type="Pfam" id="PF02518">
    <property type="entry name" value="HATPase_c"/>
    <property type="match status" value="1"/>
</dbReference>
<evidence type="ECO:0000256" key="4">
    <source>
        <dbReference type="ARBA" id="ARBA00022475"/>
    </source>
</evidence>
<dbReference type="InterPro" id="IPR011006">
    <property type="entry name" value="CheY-like_superfamily"/>
</dbReference>
<dbReference type="InterPro" id="IPR036097">
    <property type="entry name" value="HisK_dim/P_sf"/>
</dbReference>
<dbReference type="InterPro" id="IPR003661">
    <property type="entry name" value="HisK_dim/P_dom"/>
</dbReference>
<evidence type="ECO:0000256" key="1">
    <source>
        <dbReference type="ARBA" id="ARBA00000085"/>
    </source>
</evidence>
<dbReference type="SMART" id="SM00387">
    <property type="entry name" value="HATPase_c"/>
    <property type="match status" value="1"/>
</dbReference>
<name>A0A1H0LAP2_9GAMM</name>
<dbReference type="GO" id="GO:0000155">
    <property type="term" value="F:phosphorelay sensor kinase activity"/>
    <property type="evidence" value="ECO:0007669"/>
    <property type="project" value="InterPro"/>
</dbReference>
<evidence type="ECO:0000259" key="19">
    <source>
        <dbReference type="PROSITE" id="PS50110"/>
    </source>
</evidence>
<evidence type="ECO:0000259" key="21">
    <source>
        <dbReference type="PROSITE" id="PS50894"/>
    </source>
</evidence>
<dbReference type="OrthoDB" id="9797243at2"/>
<dbReference type="STRING" id="419597.SAMN04487957_10977"/>
<evidence type="ECO:0000256" key="7">
    <source>
        <dbReference type="ARBA" id="ARBA00022692"/>
    </source>
</evidence>
<evidence type="ECO:0000259" key="18">
    <source>
        <dbReference type="PROSITE" id="PS50109"/>
    </source>
</evidence>
<proteinExistence type="predicted"/>
<dbReference type="Pfam" id="PF01627">
    <property type="entry name" value="Hpt"/>
    <property type="match status" value="1"/>
</dbReference>
<dbReference type="GO" id="GO:0005886">
    <property type="term" value="C:plasma membrane"/>
    <property type="evidence" value="ECO:0007669"/>
    <property type="project" value="UniProtKB-SubCell"/>
</dbReference>
<dbReference type="PANTHER" id="PTHR45339:SF1">
    <property type="entry name" value="HYBRID SIGNAL TRANSDUCTION HISTIDINE KINASE J"/>
    <property type="match status" value="1"/>
</dbReference>
<dbReference type="PROSITE" id="PS50110">
    <property type="entry name" value="RESPONSE_REGULATORY"/>
    <property type="match status" value="1"/>
</dbReference>
<dbReference type="InterPro" id="IPR004358">
    <property type="entry name" value="Sig_transdc_His_kin-like_C"/>
</dbReference>
<dbReference type="Pfam" id="PF00512">
    <property type="entry name" value="HisKA"/>
    <property type="match status" value="1"/>
</dbReference>
<dbReference type="PANTHER" id="PTHR45339">
    <property type="entry name" value="HYBRID SIGNAL TRANSDUCTION HISTIDINE KINASE J"/>
    <property type="match status" value="1"/>
</dbReference>
<dbReference type="SUPFAM" id="SSF55874">
    <property type="entry name" value="ATPase domain of HSP90 chaperone/DNA topoisomerase II/histidine kinase"/>
    <property type="match status" value="1"/>
</dbReference>
<evidence type="ECO:0000256" key="10">
    <source>
        <dbReference type="ARBA" id="ARBA00022840"/>
    </source>
</evidence>
<dbReference type="SUPFAM" id="SSF47226">
    <property type="entry name" value="Histidine-containing phosphotransfer domain, HPT domain"/>
    <property type="match status" value="1"/>
</dbReference>
<evidence type="ECO:0000313" key="23">
    <source>
        <dbReference type="Proteomes" id="UP000199075"/>
    </source>
</evidence>
<dbReference type="EC" id="2.7.13.3" evidence="3"/>
<feature type="domain" description="Response regulatory" evidence="19">
    <location>
        <begin position="639"/>
        <end position="756"/>
    </location>
</feature>
<dbReference type="GO" id="GO:0005524">
    <property type="term" value="F:ATP binding"/>
    <property type="evidence" value="ECO:0007669"/>
    <property type="project" value="UniProtKB-KW"/>
</dbReference>
<reference evidence="23" key="1">
    <citation type="submission" date="2016-10" db="EMBL/GenBank/DDBJ databases">
        <authorList>
            <person name="Varghese N."/>
            <person name="Submissions S."/>
        </authorList>
    </citation>
    <scope>NUCLEOTIDE SEQUENCE [LARGE SCALE GENOMIC DNA]</scope>
    <source>
        <strain evidence="23">CGMCC 1.6444</strain>
    </source>
</reference>
<keyword evidence="11" id="KW-1133">Transmembrane helix</keyword>
<comment type="subcellular location">
    <subcellularLocation>
        <location evidence="2">Cell membrane</location>
        <topology evidence="2">Multi-pass membrane protein</topology>
    </subcellularLocation>
</comment>
<dbReference type="EMBL" id="FNIV01000009">
    <property type="protein sequence ID" value="SDO65314.1"/>
    <property type="molecule type" value="Genomic_DNA"/>
</dbReference>
<dbReference type="SMART" id="SM00448">
    <property type="entry name" value="REC"/>
    <property type="match status" value="1"/>
</dbReference>
<dbReference type="Gene3D" id="1.10.287.130">
    <property type="match status" value="1"/>
</dbReference>
<evidence type="ECO:0000256" key="2">
    <source>
        <dbReference type="ARBA" id="ARBA00004651"/>
    </source>
</evidence>
<dbReference type="Proteomes" id="UP000199075">
    <property type="component" value="Unassembled WGS sequence"/>
</dbReference>
<feature type="domain" description="HPt" evidence="21">
    <location>
        <begin position="793"/>
        <end position="894"/>
    </location>
</feature>
<feature type="region of interest" description="Disordered" evidence="17">
    <location>
        <begin position="884"/>
        <end position="913"/>
    </location>
</feature>
<dbReference type="CDD" id="cd00082">
    <property type="entry name" value="HisKA"/>
    <property type="match status" value="1"/>
</dbReference>
<keyword evidence="8" id="KW-0547">Nucleotide-binding</keyword>
<dbReference type="InterPro" id="IPR005467">
    <property type="entry name" value="His_kinase_dom"/>
</dbReference>
<keyword evidence="5 15" id="KW-0597">Phosphoprotein</keyword>
<feature type="domain" description="HAMP" evidence="20">
    <location>
        <begin position="175"/>
        <end position="226"/>
    </location>
</feature>
<keyword evidence="12" id="KW-0902">Two-component regulatory system</keyword>
<evidence type="ECO:0000256" key="9">
    <source>
        <dbReference type="ARBA" id="ARBA00022777"/>
    </source>
</evidence>
<dbReference type="Pfam" id="PF00072">
    <property type="entry name" value="Response_reg"/>
    <property type="match status" value="1"/>
</dbReference>
<evidence type="ECO:0000256" key="16">
    <source>
        <dbReference type="SAM" id="Coils"/>
    </source>
</evidence>
<keyword evidence="16" id="KW-0175">Coiled coil</keyword>
<feature type="compositionally biased region" description="Low complexity" evidence="17">
    <location>
        <begin position="897"/>
        <end position="913"/>
    </location>
</feature>
<feature type="coiled-coil region" evidence="16">
    <location>
        <begin position="214"/>
        <end position="245"/>
    </location>
</feature>
<comment type="catalytic activity">
    <reaction evidence="1">
        <text>ATP + protein L-histidine = ADP + protein N-phospho-L-histidine.</text>
        <dbReference type="EC" id="2.7.13.3"/>
    </reaction>
</comment>
<keyword evidence="7" id="KW-0812">Transmembrane</keyword>
<evidence type="ECO:0000256" key="8">
    <source>
        <dbReference type="ARBA" id="ARBA00022741"/>
    </source>
</evidence>
<keyword evidence="4" id="KW-1003">Cell membrane</keyword>
<dbReference type="Gene3D" id="1.20.120.160">
    <property type="entry name" value="HPT domain"/>
    <property type="match status" value="1"/>
</dbReference>
<dbReference type="FunFam" id="3.30.565.10:FF:000010">
    <property type="entry name" value="Sensor histidine kinase RcsC"/>
    <property type="match status" value="1"/>
</dbReference>
<dbReference type="InterPro" id="IPR003594">
    <property type="entry name" value="HATPase_dom"/>
</dbReference>
<dbReference type="Gene3D" id="3.40.50.2300">
    <property type="match status" value="1"/>
</dbReference>
<keyword evidence="10" id="KW-0067">ATP-binding</keyword>
<dbReference type="CDD" id="cd17546">
    <property type="entry name" value="REC_hyHK_CKI1_RcsC-like"/>
    <property type="match status" value="1"/>
</dbReference>
<dbReference type="SUPFAM" id="SSF52172">
    <property type="entry name" value="CheY-like"/>
    <property type="match status" value="1"/>
</dbReference>
<accession>A0A1H0LAP2</accession>
<evidence type="ECO:0000256" key="6">
    <source>
        <dbReference type="ARBA" id="ARBA00022679"/>
    </source>
</evidence>
<dbReference type="InterPro" id="IPR003660">
    <property type="entry name" value="HAMP_dom"/>
</dbReference>